<dbReference type="SUPFAM" id="SSF102215">
    <property type="entry name" value="Creatininase"/>
    <property type="match status" value="1"/>
</dbReference>
<dbReference type="EMBL" id="JAFLWD010000003">
    <property type="protein sequence ID" value="MBO0439013.1"/>
    <property type="molecule type" value="Genomic_DNA"/>
</dbReference>
<comment type="cofactor">
    <cofactor evidence="1">
        <name>Zn(2+)</name>
        <dbReference type="ChEBI" id="CHEBI:29105"/>
    </cofactor>
</comment>
<evidence type="ECO:0000313" key="6">
    <source>
        <dbReference type="EMBL" id="MBO0439013.1"/>
    </source>
</evidence>
<comment type="similarity">
    <text evidence="5">Belongs to the creatininase superfamily.</text>
</comment>
<evidence type="ECO:0000256" key="3">
    <source>
        <dbReference type="ARBA" id="ARBA00022801"/>
    </source>
</evidence>
<evidence type="ECO:0000256" key="2">
    <source>
        <dbReference type="ARBA" id="ARBA00022723"/>
    </source>
</evidence>
<dbReference type="PANTHER" id="PTHR35005">
    <property type="entry name" value="3-DEHYDRO-SCYLLO-INOSOSE HYDROLASE"/>
    <property type="match status" value="1"/>
</dbReference>
<evidence type="ECO:0000256" key="4">
    <source>
        <dbReference type="ARBA" id="ARBA00022833"/>
    </source>
</evidence>
<dbReference type="Proteomes" id="UP000664632">
    <property type="component" value="Unassembled WGS sequence"/>
</dbReference>
<protein>
    <submittedName>
        <fullName evidence="6">Creatininase family protein</fullName>
    </submittedName>
</protein>
<gene>
    <name evidence="6" type="ORF">JZO69_01380</name>
</gene>
<keyword evidence="2" id="KW-0479">Metal-binding</keyword>
<comment type="caution">
    <text evidence="6">The sequence shown here is derived from an EMBL/GenBank/DDBJ whole genome shotgun (WGS) entry which is preliminary data.</text>
</comment>
<dbReference type="InterPro" id="IPR024087">
    <property type="entry name" value="Creatininase-like_sf"/>
</dbReference>
<dbReference type="RefSeq" id="WP_207111122.1">
    <property type="nucleotide sequence ID" value="NZ_JAFLWD010000003.1"/>
</dbReference>
<name>A0ABS3GVU9_9ENTE</name>
<proteinExistence type="inferred from homology"/>
<keyword evidence="7" id="KW-1185">Reference proteome</keyword>
<accession>A0ABS3GVU9</accession>
<reference evidence="6 7" key="1">
    <citation type="submission" date="2021-03" db="EMBL/GenBank/DDBJ databases">
        <title>Enterococcal diversity collection.</title>
        <authorList>
            <person name="Gilmore M.S."/>
            <person name="Schwartzman J."/>
            <person name="Van Tyne D."/>
            <person name="Martin M."/>
            <person name="Earl A.M."/>
            <person name="Manson A.L."/>
            <person name="Straub T."/>
            <person name="Salamzade R."/>
            <person name="Saavedra J."/>
            <person name="Lebreton F."/>
            <person name="Prichula J."/>
            <person name="Schaufler K."/>
            <person name="Gaca A."/>
            <person name="Sgardioli B."/>
            <person name="Wagenaar J."/>
            <person name="Strong T."/>
        </authorList>
    </citation>
    <scope>NUCLEOTIDE SEQUENCE [LARGE SCALE GENOMIC DNA]</scope>
    <source>
        <strain evidence="6 7">DIV0869a</strain>
    </source>
</reference>
<dbReference type="PANTHER" id="PTHR35005:SF1">
    <property type="entry name" value="2-AMINO-5-FORMYLAMINO-6-RIBOSYLAMINOPYRIMIDIN-4(3H)-ONE 5'-MONOPHOSPHATE DEFORMYLASE"/>
    <property type="match status" value="1"/>
</dbReference>
<evidence type="ECO:0000256" key="5">
    <source>
        <dbReference type="ARBA" id="ARBA00024029"/>
    </source>
</evidence>
<organism evidence="6 7">
    <name type="scientific">Candidatus Enterococcus ikei</name>
    <dbReference type="NCBI Taxonomy" id="2815326"/>
    <lineage>
        <taxon>Bacteria</taxon>
        <taxon>Bacillati</taxon>
        <taxon>Bacillota</taxon>
        <taxon>Bacilli</taxon>
        <taxon>Lactobacillales</taxon>
        <taxon>Enterococcaceae</taxon>
        <taxon>Enterococcus</taxon>
    </lineage>
</organism>
<evidence type="ECO:0000256" key="1">
    <source>
        <dbReference type="ARBA" id="ARBA00001947"/>
    </source>
</evidence>
<dbReference type="Gene3D" id="3.40.50.10310">
    <property type="entry name" value="Creatininase"/>
    <property type="match status" value="1"/>
</dbReference>
<sequence>MKLANLKTQELEKHKDKWLIIPFGSIEQHGQRLPLSVDVDIAKSISLEIAERCNHLVAPPVIYSTRSLPNSGGGDSFMGNIHLSVNTFMVLTKELIQSYKKNGFSKILILNGHYENLAFIFEAIEQLKEDRQLNGIKIMALNWWDVLPDSFISIVTNGKFVNWSLEHAGMVETSIQMVINPDTVDVEESVENKGIENSFYSYPIMQKNVSKTGSLSSSSGATKEMGKEIIDFVCNQIMNLIDDMEGNNEFG</sequence>
<dbReference type="InterPro" id="IPR003785">
    <property type="entry name" value="Creatininase/forma_Hydrolase"/>
</dbReference>
<keyword evidence="4" id="KW-0862">Zinc</keyword>
<keyword evidence="3" id="KW-0378">Hydrolase</keyword>
<dbReference type="Pfam" id="PF02633">
    <property type="entry name" value="Creatininase"/>
    <property type="match status" value="1"/>
</dbReference>
<evidence type="ECO:0000313" key="7">
    <source>
        <dbReference type="Proteomes" id="UP000664632"/>
    </source>
</evidence>